<name>A0A8H7KJ95_AGABI</name>
<proteinExistence type="predicted"/>
<evidence type="ECO:0000313" key="3">
    <source>
        <dbReference type="EMBL" id="KAF7782117.1"/>
    </source>
</evidence>
<feature type="region of interest" description="Disordered" evidence="2">
    <location>
        <begin position="1"/>
        <end position="39"/>
    </location>
</feature>
<sequence length="494" mass="55313">MASQASDNELMELFPDPKPFRSLDLPDSTPLPGATEESTATLRESLKDNHKRWHTFFNDRGFHNHTAHGLLALWYLGADADILKAAYEQESSYQRATYASPGPINKDNWTEHLGDAKYYDSYLAFFSAELAAKGPAAILEEYVFSEAVNYPENGKPVEMLARLLDGLIHPLIHVGYGYEFGVPGMIVEGLSQAAVHGATSTPILPPSLWKEPYSITKDIPNSTSNLLNILARIIADPEIAPTQGDQAMYQEIVKTYSSHILKQVNSWMIDVSTKEGLRKTLEEIAWFVSLIYAVPGYTNKSEEDGTFNADFFYMHLVTSSMFLPPLIAHLKPKSQKLLLKSYITVCLSWFISRGKPTLNIPSFFSSPQTQKSLLTTTATPPYNTAPSNNPLPSTSKISPNPWTEIIHLTLLHPDDHVPKLQRTLMHYSRLYGTRKLGHFNKDTVVSELKGAEKMDGTLFVRAANLSALRLNKGPAPLKIGQETFQSYWDRRGFF</sequence>
<evidence type="ECO:0000256" key="1">
    <source>
        <dbReference type="ARBA" id="ARBA00023002"/>
    </source>
</evidence>
<organism evidence="3 4">
    <name type="scientific">Agaricus bisporus var. burnettii</name>
    <dbReference type="NCBI Taxonomy" id="192524"/>
    <lineage>
        <taxon>Eukaryota</taxon>
        <taxon>Fungi</taxon>
        <taxon>Dikarya</taxon>
        <taxon>Basidiomycota</taxon>
        <taxon>Agaricomycotina</taxon>
        <taxon>Agaricomycetes</taxon>
        <taxon>Agaricomycetidae</taxon>
        <taxon>Agaricales</taxon>
        <taxon>Agaricineae</taxon>
        <taxon>Agaricaceae</taxon>
        <taxon>Agaricus</taxon>
    </lineage>
</organism>
<protein>
    <recommendedName>
        <fullName evidence="5">Oxidoreductase AflY</fullName>
    </recommendedName>
</protein>
<reference evidence="3 4" key="1">
    <citation type="journal article" name="Sci. Rep.">
        <title>Telomere-to-telomere assembled and centromere annotated genomes of the two main subspecies of the button mushroom Agaricus bisporus reveal especially polymorphic chromosome ends.</title>
        <authorList>
            <person name="Sonnenberg A.S.M."/>
            <person name="Sedaghat-Telgerd N."/>
            <person name="Lavrijssen B."/>
            <person name="Ohm R.A."/>
            <person name="Hendrickx P.M."/>
            <person name="Scholtmeijer K."/>
            <person name="Baars J.J.P."/>
            <person name="van Peer A."/>
        </authorList>
    </citation>
    <scope>NUCLEOTIDE SEQUENCE [LARGE SCALE GENOMIC DNA]</scope>
    <source>
        <strain evidence="3 4">H119_p4</strain>
    </source>
</reference>
<evidence type="ECO:0000256" key="2">
    <source>
        <dbReference type="SAM" id="MobiDB-lite"/>
    </source>
</evidence>
<accession>A0A8H7KJ95</accession>
<comment type="caution">
    <text evidence="3">The sequence shown here is derived from an EMBL/GenBank/DDBJ whole genome shotgun (WGS) entry which is preliminary data.</text>
</comment>
<gene>
    <name evidence="3" type="ORF">Agabi119p4_1493</name>
</gene>
<dbReference type="Pfam" id="PF14027">
    <property type="entry name" value="Questin_oxidase"/>
    <property type="match status" value="1"/>
</dbReference>
<dbReference type="PANTHER" id="PTHR35870:SF1">
    <property type="entry name" value="PROTEIN, PUTATIVE (AFU_ORTHOLOGUE AFUA_5G03330)-RELATED"/>
    <property type="match status" value="1"/>
</dbReference>
<dbReference type="GO" id="GO:0016491">
    <property type="term" value="F:oxidoreductase activity"/>
    <property type="evidence" value="ECO:0007669"/>
    <property type="project" value="UniProtKB-KW"/>
</dbReference>
<keyword evidence="1" id="KW-0560">Oxidoreductase</keyword>
<dbReference type="EMBL" id="JABXXO010000003">
    <property type="protein sequence ID" value="KAF7782117.1"/>
    <property type="molecule type" value="Genomic_DNA"/>
</dbReference>
<dbReference type="Proteomes" id="UP000629468">
    <property type="component" value="Unassembled WGS sequence"/>
</dbReference>
<evidence type="ECO:0008006" key="5">
    <source>
        <dbReference type="Google" id="ProtNLM"/>
    </source>
</evidence>
<dbReference type="PANTHER" id="PTHR35870">
    <property type="entry name" value="PROTEIN, PUTATIVE (AFU_ORTHOLOGUE AFUA_5G03330)-RELATED"/>
    <property type="match status" value="1"/>
</dbReference>
<dbReference type="AlphaFoldDB" id="A0A8H7KJ95"/>
<evidence type="ECO:0000313" key="4">
    <source>
        <dbReference type="Proteomes" id="UP000629468"/>
    </source>
</evidence>
<dbReference type="InterPro" id="IPR025337">
    <property type="entry name" value="Questin_oxidase-like"/>
</dbReference>